<name>A0A3R6CV79_9FIRM</name>
<feature type="transmembrane region" description="Helical" evidence="1">
    <location>
        <begin position="69"/>
        <end position="89"/>
    </location>
</feature>
<gene>
    <name evidence="2" type="ORF">DWX94_03695</name>
</gene>
<keyword evidence="1" id="KW-0472">Membrane</keyword>
<reference evidence="2 3" key="1">
    <citation type="submission" date="2018-08" db="EMBL/GenBank/DDBJ databases">
        <title>A genome reference for cultivated species of the human gut microbiota.</title>
        <authorList>
            <person name="Zou Y."/>
            <person name="Xue W."/>
            <person name="Luo G."/>
        </authorList>
    </citation>
    <scope>NUCLEOTIDE SEQUENCE [LARGE SCALE GENOMIC DNA]</scope>
    <source>
        <strain evidence="2 3">AF22-21</strain>
    </source>
</reference>
<organism evidence="2 3">
    <name type="scientific">Coprococcus eutactus</name>
    <dbReference type="NCBI Taxonomy" id="33043"/>
    <lineage>
        <taxon>Bacteria</taxon>
        <taxon>Bacillati</taxon>
        <taxon>Bacillota</taxon>
        <taxon>Clostridia</taxon>
        <taxon>Lachnospirales</taxon>
        <taxon>Lachnospiraceae</taxon>
        <taxon>Coprococcus</taxon>
    </lineage>
</organism>
<dbReference type="EMBL" id="QRVK01000006">
    <property type="protein sequence ID" value="RGS43436.1"/>
    <property type="molecule type" value="Genomic_DNA"/>
</dbReference>
<dbReference type="OrthoDB" id="9902513at2"/>
<keyword evidence="1" id="KW-0812">Transmembrane</keyword>
<feature type="transmembrane region" description="Helical" evidence="1">
    <location>
        <begin position="7"/>
        <end position="27"/>
    </location>
</feature>
<comment type="caution">
    <text evidence="2">The sequence shown here is derived from an EMBL/GenBank/DDBJ whole genome shotgun (WGS) entry which is preliminary data.</text>
</comment>
<accession>A0A3R6CV79</accession>
<evidence type="ECO:0000313" key="2">
    <source>
        <dbReference type="EMBL" id="RGS43436.1"/>
    </source>
</evidence>
<protein>
    <submittedName>
        <fullName evidence="2">Uncharacterized protein</fullName>
    </submittedName>
</protein>
<evidence type="ECO:0000313" key="3">
    <source>
        <dbReference type="Proteomes" id="UP000283295"/>
    </source>
</evidence>
<feature type="transmembrane region" description="Helical" evidence="1">
    <location>
        <begin position="39"/>
        <end position="62"/>
    </location>
</feature>
<sequence>MKELLQFLLGIVLMIAGGVMFLKNVVVSDWGLLSSLFRIGGGVSIGGIFIVLLVIAFIALLVKPNMGTGLVFTGLCIAFFVCIVISLNISLRYMSGLELTLILGTLCVGIAFVIKGLFGVRKLDREESRKKGKAASDKLNEYDKM</sequence>
<feature type="transmembrane region" description="Helical" evidence="1">
    <location>
        <begin position="101"/>
        <end position="120"/>
    </location>
</feature>
<dbReference type="Proteomes" id="UP000283295">
    <property type="component" value="Unassembled WGS sequence"/>
</dbReference>
<keyword evidence="1" id="KW-1133">Transmembrane helix</keyword>
<proteinExistence type="predicted"/>
<evidence type="ECO:0000256" key="1">
    <source>
        <dbReference type="SAM" id="Phobius"/>
    </source>
</evidence>
<dbReference type="AlphaFoldDB" id="A0A3R6CV79"/>